<accession>A0ABU7BQX4</accession>
<name>A0ABU7BQX4_9TELE</name>
<sequence>ATTACQGLGTPPTPHLNPGGVPACWAPTLPHDTPCCTKQAGQPGPPLKQSHIPINAAHCLAKTPHRSPLPLQPTEWAPKPGNEAQRKPKRSHESQNASPGTINPQDPNPNLSQDPDQKAHTLQCV</sequence>
<gene>
    <name evidence="2" type="ORF">ATANTOWER_010652</name>
</gene>
<dbReference type="EMBL" id="JAHUTI010061358">
    <property type="protein sequence ID" value="MED6252361.1"/>
    <property type="molecule type" value="Genomic_DNA"/>
</dbReference>
<reference evidence="2 3" key="1">
    <citation type="submission" date="2021-07" db="EMBL/GenBank/DDBJ databases">
        <authorList>
            <person name="Palmer J.M."/>
        </authorList>
    </citation>
    <scope>NUCLEOTIDE SEQUENCE [LARGE SCALE GENOMIC DNA]</scope>
    <source>
        <strain evidence="2 3">AT_MEX2019</strain>
        <tissue evidence="2">Muscle</tissue>
    </source>
</reference>
<organism evidence="2 3">
    <name type="scientific">Ataeniobius toweri</name>
    <dbReference type="NCBI Taxonomy" id="208326"/>
    <lineage>
        <taxon>Eukaryota</taxon>
        <taxon>Metazoa</taxon>
        <taxon>Chordata</taxon>
        <taxon>Craniata</taxon>
        <taxon>Vertebrata</taxon>
        <taxon>Euteleostomi</taxon>
        <taxon>Actinopterygii</taxon>
        <taxon>Neopterygii</taxon>
        <taxon>Teleostei</taxon>
        <taxon>Neoteleostei</taxon>
        <taxon>Acanthomorphata</taxon>
        <taxon>Ovalentaria</taxon>
        <taxon>Atherinomorphae</taxon>
        <taxon>Cyprinodontiformes</taxon>
        <taxon>Goodeidae</taxon>
        <taxon>Ataeniobius</taxon>
    </lineage>
</organism>
<dbReference type="Proteomes" id="UP001345963">
    <property type="component" value="Unassembled WGS sequence"/>
</dbReference>
<comment type="caution">
    <text evidence="2">The sequence shown here is derived from an EMBL/GenBank/DDBJ whole genome shotgun (WGS) entry which is preliminary data.</text>
</comment>
<evidence type="ECO:0000313" key="2">
    <source>
        <dbReference type="EMBL" id="MED6252361.1"/>
    </source>
</evidence>
<proteinExistence type="predicted"/>
<feature type="region of interest" description="Disordered" evidence="1">
    <location>
        <begin position="35"/>
        <end position="125"/>
    </location>
</feature>
<evidence type="ECO:0000313" key="3">
    <source>
        <dbReference type="Proteomes" id="UP001345963"/>
    </source>
</evidence>
<protein>
    <submittedName>
        <fullName evidence="2">Uncharacterized protein</fullName>
    </submittedName>
</protein>
<feature type="non-terminal residue" evidence="2">
    <location>
        <position position="1"/>
    </location>
</feature>
<evidence type="ECO:0000256" key="1">
    <source>
        <dbReference type="SAM" id="MobiDB-lite"/>
    </source>
</evidence>
<keyword evidence="3" id="KW-1185">Reference proteome</keyword>
<feature type="region of interest" description="Disordered" evidence="1">
    <location>
        <begin position="1"/>
        <end position="21"/>
    </location>
</feature>
<feature type="compositionally biased region" description="Polar residues" evidence="1">
    <location>
        <begin position="94"/>
        <end position="114"/>
    </location>
</feature>